<organism evidence="1 2">
    <name type="scientific">Immersiella caudata</name>
    <dbReference type="NCBI Taxonomy" id="314043"/>
    <lineage>
        <taxon>Eukaryota</taxon>
        <taxon>Fungi</taxon>
        <taxon>Dikarya</taxon>
        <taxon>Ascomycota</taxon>
        <taxon>Pezizomycotina</taxon>
        <taxon>Sordariomycetes</taxon>
        <taxon>Sordariomycetidae</taxon>
        <taxon>Sordariales</taxon>
        <taxon>Lasiosphaeriaceae</taxon>
        <taxon>Immersiella</taxon>
    </lineage>
</organism>
<gene>
    <name evidence="1" type="ORF">B0T14DRAFT_127162</name>
</gene>
<protein>
    <submittedName>
        <fullName evidence="1">Uncharacterized protein</fullName>
    </submittedName>
</protein>
<keyword evidence="2" id="KW-1185">Reference proteome</keyword>
<proteinExistence type="predicted"/>
<dbReference type="EMBL" id="JAULSU010000002">
    <property type="protein sequence ID" value="KAK0627091.1"/>
    <property type="molecule type" value="Genomic_DNA"/>
</dbReference>
<evidence type="ECO:0000313" key="2">
    <source>
        <dbReference type="Proteomes" id="UP001175000"/>
    </source>
</evidence>
<evidence type="ECO:0000313" key="1">
    <source>
        <dbReference type="EMBL" id="KAK0627091.1"/>
    </source>
</evidence>
<reference evidence="1" key="1">
    <citation type="submission" date="2023-06" db="EMBL/GenBank/DDBJ databases">
        <title>Genome-scale phylogeny and comparative genomics of the fungal order Sordariales.</title>
        <authorList>
            <consortium name="Lawrence Berkeley National Laboratory"/>
            <person name="Hensen N."/>
            <person name="Bonometti L."/>
            <person name="Westerberg I."/>
            <person name="Brannstrom I.O."/>
            <person name="Guillou S."/>
            <person name="Cros-Aarteil S."/>
            <person name="Calhoun S."/>
            <person name="Haridas S."/>
            <person name="Kuo A."/>
            <person name="Mondo S."/>
            <person name="Pangilinan J."/>
            <person name="Riley R."/>
            <person name="Labutti K."/>
            <person name="Andreopoulos B."/>
            <person name="Lipzen A."/>
            <person name="Chen C."/>
            <person name="Yanf M."/>
            <person name="Daum C."/>
            <person name="Ng V."/>
            <person name="Clum A."/>
            <person name="Steindorff A."/>
            <person name="Ohm R."/>
            <person name="Martin F."/>
            <person name="Silar P."/>
            <person name="Natvig D."/>
            <person name="Lalanne C."/>
            <person name="Gautier V."/>
            <person name="Ament-Velasquez S.L."/>
            <person name="Kruys A."/>
            <person name="Hutchinson M.I."/>
            <person name="Powell A.J."/>
            <person name="Barry K."/>
            <person name="Miller A.N."/>
            <person name="Grigoriev I.V."/>
            <person name="Debuchy R."/>
            <person name="Gladieux P."/>
            <person name="Thoren M.H."/>
            <person name="Johannesson H."/>
        </authorList>
    </citation>
    <scope>NUCLEOTIDE SEQUENCE</scope>
    <source>
        <strain evidence="1">CBS 606.72</strain>
    </source>
</reference>
<sequence>MPVCLCRCVATRHRSAVLLDACHHTIDRDLFRHFDLFGLVFSSPASLPRSYPCGPHSRQTGNSHGTMPFMLAQQPARIHPVSREVHPYLSTHTPTSFPLSPAVCPHHTLPHHYRPECAHTIHVRSYIPCPYYRADEGLGDWVIPDPRGKVPATPTPLCLALAIDTHTNAPKHTPRLLPGILFMTHPPRSTPGLFTLF</sequence>
<comment type="caution">
    <text evidence="1">The sequence shown here is derived from an EMBL/GenBank/DDBJ whole genome shotgun (WGS) entry which is preliminary data.</text>
</comment>
<name>A0AA39X4E3_9PEZI</name>
<dbReference type="AlphaFoldDB" id="A0AA39X4E3"/>
<dbReference type="Proteomes" id="UP001175000">
    <property type="component" value="Unassembled WGS sequence"/>
</dbReference>
<accession>A0AA39X4E3</accession>